<accession>A0A1X9T180</accession>
<dbReference type="RefSeq" id="WP_086333637.1">
    <property type="nucleotide sequence ID" value="NZ_CP018791.1"/>
</dbReference>
<proteinExistence type="predicted"/>
<dbReference type="STRING" id="1660074.CVIC8964_0774"/>
<dbReference type="EMBL" id="CP018791">
    <property type="protein sequence ID" value="ARR02186.1"/>
    <property type="molecule type" value="Genomic_DNA"/>
</dbReference>
<evidence type="ECO:0000313" key="1">
    <source>
        <dbReference type="EMBL" id="ARR02186.1"/>
    </source>
</evidence>
<dbReference type="OrthoDB" id="5634905at2"/>
<organism evidence="1 2">
    <name type="scientific">Campylobacter vicugnae</name>
    <dbReference type="NCBI Taxonomy" id="1660076"/>
    <lineage>
        <taxon>Bacteria</taxon>
        <taxon>Pseudomonadati</taxon>
        <taxon>Campylobacterota</taxon>
        <taxon>Epsilonproteobacteria</taxon>
        <taxon>Campylobacterales</taxon>
        <taxon>Campylobacteraceae</taxon>
        <taxon>Campylobacter</taxon>
    </lineage>
</organism>
<gene>
    <name evidence="1" type="ORF">CVIC8964_0774</name>
</gene>
<sequence length="108" mass="12539">MRISSDFNRFIHGVVLKEVQKIPFLKVGALKIAIKPRYLSRNALKKILKIVDDEYPKDKNQEPFSYKKLNELDFLKHIAFIECLCAENGYTLNLDKDLNNELSKPKTA</sequence>
<evidence type="ECO:0000313" key="2">
    <source>
        <dbReference type="Proteomes" id="UP000194265"/>
    </source>
</evidence>
<protein>
    <submittedName>
        <fullName evidence="1">Uncharacterized protein</fullName>
    </submittedName>
</protein>
<dbReference type="AlphaFoldDB" id="A0A1X9T180"/>
<dbReference type="Proteomes" id="UP000194265">
    <property type="component" value="Chromosome"/>
</dbReference>
<reference evidence="1 2" key="1">
    <citation type="journal article" date="2017" name="Genome Biol. Evol.">
        <title>Comparative Genomic Analysis Identifies a Campylobacter Clade Deficient in Selenium Metabolism.</title>
        <authorList>
            <person name="Miller W.G."/>
            <person name="Yee E."/>
            <person name="Lopes B.S."/>
            <person name="Chapman M.H."/>
            <person name="Huynh S."/>
            <person name="Bono J.L."/>
            <person name="Parker C.T."/>
            <person name="Strachan N.J.C."/>
            <person name="Forbes K.J."/>
        </authorList>
    </citation>
    <scope>NUCLEOTIDE SEQUENCE [LARGE SCALE GENOMIC DNA]</scope>
    <source>
        <strain evidence="1 2">RM8964</strain>
    </source>
</reference>
<name>A0A1X9T180_9BACT</name>